<dbReference type="PIRSF" id="PIRSF038931">
    <property type="entry name" value="GerQ"/>
    <property type="match status" value="1"/>
</dbReference>
<sequence>MSQDNKQTGQESAAEYGANETPYYPSSIPYQYSFSPNQGYRHNPQQTGAGQFGSQQAFPGMYGQQTPQGQQPGYFSAQQYQFQPPGFTQQQVPQQQQPMMQPMTPPDTLPLEQSYIENILRLNRGKQVSVYMTFENNQQWNAMIFNGRIEEAGRDHIILSDPETGLYYLLLMVYLDYITFEEPIEYRPLFGLATYAPR</sequence>
<dbReference type="InterPro" id="IPR014099">
    <property type="entry name" value="Spore_coat_GerQ"/>
</dbReference>
<accession>A0A0M0KFG9</accession>
<dbReference type="GeneID" id="87599373"/>
<dbReference type="RefSeq" id="WP_053430124.1">
    <property type="nucleotide sequence ID" value="NZ_CP040441.1"/>
</dbReference>
<name>A0A0M0KFG9_ALKHA</name>
<feature type="compositionally biased region" description="Polar residues" evidence="1">
    <location>
        <begin position="37"/>
        <end position="57"/>
    </location>
</feature>
<evidence type="ECO:0000256" key="1">
    <source>
        <dbReference type="SAM" id="MobiDB-lite"/>
    </source>
</evidence>
<feature type="region of interest" description="Disordered" evidence="1">
    <location>
        <begin position="1"/>
        <end position="72"/>
    </location>
</feature>
<dbReference type="AlphaFoldDB" id="A0A0M0KFG9"/>
<dbReference type="EMBL" id="LILD01000001">
    <property type="protein sequence ID" value="KOO37549.1"/>
    <property type="molecule type" value="Genomic_DNA"/>
</dbReference>
<proteinExistence type="predicted"/>
<reference evidence="2" key="1">
    <citation type="submission" date="2015-08" db="EMBL/GenBank/DDBJ databases">
        <title>Complete DNA Sequence of Pseudomonas syringae pv. actinidiae, the Causal Agent of Kiwifruit Canker Disease.</title>
        <authorList>
            <person name="Rikkerink E.H.A."/>
            <person name="Fineran P.C."/>
        </authorList>
    </citation>
    <scope>NUCLEOTIDE SEQUENCE</scope>
    <source>
        <strain evidence="2">DSM 13666</strain>
    </source>
</reference>
<gene>
    <name evidence="2" type="ORF">AMD02_00850</name>
</gene>
<feature type="compositionally biased region" description="Low complexity" evidence="1">
    <location>
        <begin position="22"/>
        <end position="36"/>
    </location>
</feature>
<dbReference type="Pfam" id="PF09671">
    <property type="entry name" value="Spore_GerQ"/>
    <property type="match status" value="1"/>
</dbReference>
<dbReference type="NCBIfam" id="TIGR02728">
    <property type="entry name" value="spore_gerQ"/>
    <property type="match status" value="1"/>
</dbReference>
<organism evidence="2">
    <name type="scientific">Halalkalibacterium halodurans</name>
    <name type="common">Bacillus halodurans</name>
    <dbReference type="NCBI Taxonomy" id="86665"/>
    <lineage>
        <taxon>Bacteria</taxon>
        <taxon>Bacillati</taxon>
        <taxon>Bacillota</taxon>
        <taxon>Bacilli</taxon>
        <taxon>Bacillales</taxon>
        <taxon>Bacillaceae</taxon>
        <taxon>Halalkalibacterium (ex Joshi et al. 2022)</taxon>
    </lineage>
</organism>
<protein>
    <submittedName>
        <fullName evidence="2">Spore gernimation protein GerQ</fullName>
    </submittedName>
</protein>
<feature type="compositionally biased region" description="Polar residues" evidence="1">
    <location>
        <begin position="1"/>
        <end position="11"/>
    </location>
</feature>
<comment type="caution">
    <text evidence="2">The sequence shown here is derived from an EMBL/GenBank/DDBJ whole genome shotgun (WGS) entry which is preliminary data.</text>
</comment>
<evidence type="ECO:0000313" key="2">
    <source>
        <dbReference type="EMBL" id="KOO37549.1"/>
    </source>
</evidence>
<feature type="compositionally biased region" description="Low complexity" evidence="1">
    <location>
        <begin position="59"/>
        <end position="72"/>
    </location>
</feature>
<dbReference type="PATRIC" id="fig|136160.3.peg.356"/>